<name>A0ACC0UWP0_9HYPO</name>
<gene>
    <name evidence="1" type="ORF">N3K66_007770</name>
</gene>
<comment type="caution">
    <text evidence="1">The sequence shown here is derived from an EMBL/GenBank/DDBJ whole genome shotgun (WGS) entry which is preliminary data.</text>
</comment>
<proteinExistence type="predicted"/>
<organism evidence="1 2">
    <name type="scientific">Trichothecium roseum</name>
    <dbReference type="NCBI Taxonomy" id="47278"/>
    <lineage>
        <taxon>Eukaryota</taxon>
        <taxon>Fungi</taxon>
        <taxon>Dikarya</taxon>
        <taxon>Ascomycota</taxon>
        <taxon>Pezizomycotina</taxon>
        <taxon>Sordariomycetes</taxon>
        <taxon>Hypocreomycetidae</taxon>
        <taxon>Hypocreales</taxon>
        <taxon>Hypocreales incertae sedis</taxon>
        <taxon>Trichothecium</taxon>
    </lineage>
</organism>
<accession>A0ACC0UWP0</accession>
<evidence type="ECO:0000313" key="1">
    <source>
        <dbReference type="EMBL" id="KAI9897914.1"/>
    </source>
</evidence>
<sequence>MVKATTWLASLLATGTCLVSAKSTKGSASGRTQIPGAYIFELDDARDPSAFYADVATQGETRLKLDYKLFKGISVQLNDADKAHDRAMRIASSHPAVVNMWPVHAYDMPSPKVEWIGNPEPSAPTLSRRAVANETMKDFSPHVMTQVDKLHEEGITGKGLRIAVIDTGIDYSHPALGDGCFGEGCLVAFGTDLVGDAYSGFNTPVPDDDPMDCAGHGTHVAGIVAAQKTAYNFTGAAPDAILGAYRVFGCEGSAGNDVLIAAYNQAYEDGADIITASIGGPSGWSEDAWAVAVSRIVAEGVPCTVSAGNDGATGMFYASTAANGKDVMAIASFDNIYTPTLLTISTYVVDGGAEEQFGYTVGEPAAWSGVSLPLWSVSDDPTDPAAGCDALPADTPDLSDKVVVIRRGTCTFVQKAQNAADKGAKYILFYNNIDVGTSSVEVSAVSGIVAAGMVSSDIGKGWVAKLRAGSEVVVDMATPDEGEGYIVYPKNTQSGGALSTYTSWGPTNEGDVKPQFGAPGGNILSTWPVAKGSYAVLSGTSMACPITAGIVALVSQVRGTLDPHEIEMVLSAYAKAAPFNDGSKFYDYLAPVPQQGAGIIQAHDAAHAKVLLEPSGLAFNDSDNAVASLNFTLTNGGKEPVDFAVSHVPTYSFYALDTDSVYALPFPSEPVKGHATLEFSETKISVAAGDSITVEVLPTPPEGLTASRLPVWSGFIAVNGSDGTSLSLPYQGIGGSLRGATVLASDKDTWIAKSTDANNAPVAANTTFAIPNPNGANSSASTYPSFIVDLAMGSPLLHVEAVPVSPASSSSKPLGAIQGSPFRWLPRGVNPLPWNGLLASGEAAPQGAYRLVARALHIFGDEGSEDEYDVGHSPAFRIRYE</sequence>
<protein>
    <submittedName>
        <fullName evidence="1">Uncharacterized protein</fullName>
    </submittedName>
</protein>
<dbReference type="Proteomes" id="UP001163324">
    <property type="component" value="Chromosome 7"/>
</dbReference>
<reference evidence="1" key="1">
    <citation type="submission" date="2022-10" db="EMBL/GenBank/DDBJ databases">
        <title>Complete Genome of Trichothecium roseum strain YXFP-22015, a Plant Pathogen Isolated from Citrus.</title>
        <authorList>
            <person name="Wang Y."/>
            <person name="Zhu L."/>
        </authorList>
    </citation>
    <scope>NUCLEOTIDE SEQUENCE</scope>
    <source>
        <strain evidence="1">YXFP-22015</strain>
    </source>
</reference>
<keyword evidence="2" id="KW-1185">Reference proteome</keyword>
<evidence type="ECO:0000313" key="2">
    <source>
        <dbReference type="Proteomes" id="UP001163324"/>
    </source>
</evidence>
<dbReference type="EMBL" id="CM047946">
    <property type="protein sequence ID" value="KAI9897914.1"/>
    <property type="molecule type" value="Genomic_DNA"/>
</dbReference>